<organism evidence="1 2">
    <name type="scientific">Racocetra persica</name>
    <dbReference type="NCBI Taxonomy" id="160502"/>
    <lineage>
        <taxon>Eukaryota</taxon>
        <taxon>Fungi</taxon>
        <taxon>Fungi incertae sedis</taxon>
        <taxon>Mucoromycota</taxon>
        <taxon>Glomeromycotina</taxon>
        <taxon>Glomeromycetes</taxon>
        <taxon>Diversisporales</taxon>
        <taxon>Gigasporaceae</taxon>
        <taxon>Racocetra</taxon>
    </lineage>
</organism>
<accession>A0ACA9NRB4</accession>
<gene>
    <name evidence="1" type="ORF">RPERSI_LOCUS8337</name>
</gene>
<proteinExistence type="predicted"/>
<name>A0ACA9NRB4_9GLOM</name>
<evidence type="ECO:0000313" key="2">
    <source>
        <dbReference type="Proteomes" id="UP000789920"/>
    </source>
</evidence>
<dbReference type="EMBL" id="CAJVQC010014992">
    <property type="protein sequence ID" value="CAG8662630.1"/>
    <property type="molecule type" value="Genomic_DNA"/>
</dbReference>
<evidence type="ECO:0000313" key="1">
    <source>
        <dbReference type="EMBL" id="CAG8662630.1"/>
    </source>
</evidence>
<protein>
    <submittedName>
        <fullName evidence="1">34849_t:CDS:1</fullName>
    </submittedName>
</protein>
<keyword evidence="2" id="KW-1185">Reference proteome</keyword>
<dbReference type="Proteomes" id="UP000789920">
    <property type="component" value="Unassembled WGS sequence"/>
</dbReference>
<comment type="caution">
    <text evidence="1">The sequence shown here is derived from an EMBL/GenBank/DDBJ whole genome shotgun (WGS) entry which is preliminary data.</text>
</comment>
<reference evidence="1" key="1">
    <citation type="submission" date="2021-06" db="EMBL/GenBank/DDBJ databases">
        <authorList>
            <person name="Kallberg Y."/>
            <person name="Tangrot J."/>
            <person name="Rosling A."/>
        </authorList>
    </citation>
    <scope>NUCLEOTIDE SEQUENCE</scope>
    <source>
        <strain evidence="1">MA461A</strain>
    </source>
</reference>
<feature type="non-terminal residue" evidence="1">
    <location>
        <position position="1"/>
    </location>
</feature>
<sequence length="152" mass="17291">DELNDIESSDTEINVLRTEEANNVITRLLQVVPEEAAVGTSKLESFWPSIVNACTSINDSDNTKNEFKSNEYSEIEKARLYTMLSYLHLVEHSRKRVEASTIVAEAARKGIYHACCIRAWATNYIQNGAILISKQGKYSKTWSFLWDEDILI</sequence>